<evidence type="ECO:0000256" key="1">
    <source>
        <dbReference type="SAM" id="Coils"/>
    </source>
</evidence>
<dbReference type="OrthoDB" id="1731207at2759"/>
<evidence type="ECO:0000313" key="3">
    <source>
        <dbReference type="Proteomes" id="UP000291084"/>
    </source>
</evidence>
<keyword evidence="3" id="KW-1185">Reference proteome</keyword>
<organism evidence="2 3">
    <name type="scientific">Vigna angularis var. angularis</name>
    <dbReference type="NCBI Taxonomy" id="157739"/>
    <lineage>
        <taxon>Eukaryota</taxon>
        <taxon>Viridiplantae</taxon>
        <taxon>Streptophyta</taxon>
        <taxon>Embryophyta</taxon>
        <taxon>Tracheophyta</taxon>
        <taxon>Spermatophyta</taxon>
        <taxon>Magnoliopsida</taxon>
        <taxon>eudicotyledons</taxon>
        <taxon>Gunneridae</taxon>
        <taxon>Pentapetalae</taxon>
        <taxon>rosids</taxon>
        <taxon>fabids</taxon>
        <taxon>Fabales</taxon>
        <taxon>Fabaceae</taxon>
        <taxon>Papilionoideae</taxon>
        <taxon>50 kb inversion clade</taxon>
        <taxon>NPAAA clade</taxon>
        <taxon>indigoferoid/millettioid clade</taxon>
        <taxon>Phaseoleae</taxon>
        <taxon>Vigna</taxon>
    </lineage>
</organism>
<dbReference type="EMBL" id="AP015044">
    <property type="protein sequence ID" value="BAU02758.1"/>
    <property type="molecule type" value="Genomic_DNA"/>
</dbReference>
<proteinExistence type="predicted"/>
<dbReference type="AlphaFoldDB" id="A0A0S3TCI3"/>
<dbReference type="Proteomes" id="UP000291084">
    <property type="component" value="Chromosome 11"/>
</dbReference>
<gene>
    <name evidence="2" type="primary">Vigan.11G233400</name>
    <name evidence="2" type="ORF">VIGAN_11233400</name>
</gene>
<keyword evidence="1" id="KW-0175">Coiled coil</keyword>
<protein>
    <submittedName>
        <fullName evidence="2">Uncharacterized protein</fullName>
    </submittedName>
</protein>
<accession>A0A0S3TCI3</accession>
<sequence length="80" mass="9700">MSKEPSYQIDSDYSEEAQPNLEQMAKELKSLKLWQKQESILKEKERVEREQYLETLEEELRVLAQKQEKVQEEIKKSRSR</sequence>
<feature type="non-terminal residue" evidence="2">
    <location>
        <position position="80"/>
    </location>
</feature>
<reference evidence="2 3" key="1">
    <citation type="journal article" date="2015" name="Sci. Rep.">
        <title>The power of single molecule real-time sequencing technology in the de novo assembly of a eukaryotic genome.</title>
        <authorList>
            <person name="Sakai H."/>
            <person name="Naito K."/>
            <person name="Ogiso-Tanaka E."/>
            <person name="Takahashi Y."/>
            <person name="Iseki K."/>
            <person name="Muto C."/>
            <person name="Satou K."/>
            <person name="Teruya K."/>
            <person name="Shiroma A."/>
            <person name="Shimoji M."/>
            <person name="Hirano T."/>
            <person name="Itoh T."/>
            <person name="Kaga A."/>
            <person name="Tomooka N."/>
        </authorList>
    </citation>
    <scope>NUCLEOTIDE SEQUENCE [LARGE SCALE GENOMIC DNA]</scope>
    <source>
        <strain evidence="3">cv. Shumari</strain>
    </source>
</reference>
<feature type="coiled-coil region" evidence="1">
    <location>
        <begin position="49"/>
        <end position="80"/>
    </location>
</feature>
<name>A0A0S3TCI3_PHAAN</name>
<evidence type="ECO:0000313" key="2">
    <source>
        <dbReference type="EMBL" id="BAU02758.1"/>
    </source>
</evidence>